<proteinExistence type="inferred from homology"/>
<dbReference type="PANTHER" id="PTHR13205">
    <property type="entry name" value="TRANSMEMBRANE PROTEIN 15-RELATED"/>
    <property type="match status" value="1"/>
</dbReference>
<accession>A0A1G4KAF8</accession>
<protein>
    <recommendedName>
        <fullName evidence="3">dolichol kinase</fullName>
        <ecNumber evidence="3">2.7.1.108</ecNumber>
    </recommendedName>
</protein>
<feature type="transmembrane region" description="Helical" evidence="10">
    <location>
        <begin position="436"/>
        <end position="455"/>
    </location>
</feature>
<keyword evidence="5 10" id="KW-0812">Transmembrane</keyword>
<keyword evidence="4" id="KW-0808">Transferase</keyword>
<name>A0A1G4KAF8_9SACH</name>
<evidence type="ECO:0000256" key="5">
    <source>
        <dbReference type="ARBA" id="ARBA00022692"/>
    </source>
</evidence>
<keyword evidence="12" id="KW-1185">Reference proteome</keyword>
<sequence length="500" mass="56315">MAKQDAAEVEAIERDNATFSVFETLMTPEKIAQVAIVGSTVHLAVSKFMQSEEDTILFQDILTTAVAILVGLGVSYRTRIVNNGIHDSLLVRKADILPDFNTLYLLYLPTFLSLLFARQFTILNLVMTFNYADMAPYMRLPIQTVLVLFNGQIYDDRFTYIKALGLNCILAFVLEKVSQLKSFDRVECNLFSILLTNVLFLIDSPTIHFQVLQNVLRGFVVAVAVNYPLIKLTSRCNKYLRSALLLSTFVCVLPLTVMYIFEIDGQNPAVWLYYYISSSSVRIKITFSWLIGLLFLIPNIMVFKSNFSLDSSRKIWHFIVLILVVPPLKQDPEFVKIALAGTIVSFLAVEYLRYLKLAPFGEYFDSKLRSFADFRDDRGPIIISYIYLVIGVASPILINDSLVGVISLGVGDSLASIVGNRWGRHRWPGTNKTYEGTSAFVVATAACSLSFKFFLGEFKDVSFTKLMSICLFSGLLEGNSVLNDNILVPSFMLLIREIFK</sequence>
<evidence type="ECO:0000256" key="3">
    <source>
        <dbReference type="ARBA" id="ARBA00012132"/>
    </source>
</evidence>
<feature type="transmembrane region" description="Helical" evidence="10">
    <location>
        <begin position="56"/>
        <end position="76"/>
    </location>
</feature>
<reference evidence="12" key="1">
    <citation type="submission" date="2016-03" db="EMBL/GenBank/DDBJ databases">
        <authorList>
            <person name="Devillers Hugo."/>
        </authorList>
    </citation>
    <scope>NUCLEOTIDE SEQUENCE [LARGE SCALE GENOMIC DNA]</scope>
</reference>
<feature type="transmembrane region" description="Helical" evidence="10">
    <location>
        <begin position="96"/>
        <end position="117"/>
    </location>
</feature>
<dbReference type="GO" id="GO:0043048">
    <property type="term" value="P:dolichyl monophosphate biosynthetic process"/>
    <property type="evidence" value="ECO:0007669"/>
    <property type="project" value="TreeGrafter"/>
</dbReference>
<evidence type="ECO:0000256" key="1">
    <source>
        <dbReference type="ARBA" id="ARBA00004477"/>
    </source>
</evidence>
<evidence type="ECO:0000256" key="7">
    <source>
        <dbReference type="ARBA" id="ARBA00022824"/>
    </source>
</evidence>
<evidence type="ECO:0000256" key="9">
    <source>
        <dbReference type="ARBA" id="ARBA00023136"/>
    </source>
</evidence>
<evidence type="ECO:0000256" key="4">
    <source>
        <dbReference type="ARBA" id="ARBA00022679"/>
    </source>
</evidence>
<dbReference type="OrthoDB" id="377083at2759"/>
<evidence type="ECO:0000256" key="8">
    <source>
        <dbReference type="ARBA" id="ARBA00022989"/>
    </source>
</evidence>
<organism evidence="11 12">
    <name type="scientific">Lachancea meyersii CBS 8951</name>
    <dbReference type="NCBI Taxonomy" id="1266667"/>
    <lineage>
        <taxon>Eukaryota</taxon>
        <taxon>Fungi</taxon>
        <taxon>Dikarya</taxon>
        <taxon>Ascomycota</taxon>
        <taxon>Saccharomycotina</taxon>
        <taxon>Saccharomycetes</taxon>
        <taxon>Saccharomycetales</taxon>
        <taxon>Saccharomycetaceae</taxon>
        <taxon>Lachancea</taxon>
    </lineage>
</organism>
<feature type="transmembrane region" description="Helical" evidence="10">
    <location>
        <begin position="242"/>
        <end position="261"/>
    </location>
</feature>
<feature type="transmembrane region" description="Helical" evidence="10">
    <location>
        <begin position="281"/>
        <end position="303"/>
    </location>
</feature>
<dbReference type="GO" id="GO:0005789">
    <property type="term" value="C:endoplasmic reticulum membrane"/>
    <property type="evidence" value="ECO:0007669"/>
    <property type="project" value="UniProtKB-SubCell"/>
</dbReference>
<evidence type="ECO:0000256" key="6">
    <source>
        <dbReference type="ARBA" id="ARBA00022777"/>
    </source>
</evidence>
<dbReference type="PANTHER" id="PTHR13205:SF15">
    <property type="entry name" value="DOLICHOL KINASE"/>
    <property type="match status" value="1"/>
</dbReference>
<comment type="subcellular location">
    <subcellularLocation>
        <location evidence="1">Endoplasmic reticulum membrane</location>
        <topology evidence="1">Multi-pass membrane protein</topology>
    </subcellularLocation>
</comment>
<keyword evidence="6" id="KW-0418">Kinase</keyword>
<evidence type="ECO:0000313" key="12">
    <source>
        <dbReference type="Proteomes" id="UP000191144"/>
    </source>
</evidence>
<keyword evidence="7" id="KW-0256">Endoplasmic reticulum</keyword>
<evidence type="ECO:0000256" key="10">
    <source>
        <dbReference type="SAM" id="Phobius"/>
    </source>
</evidence>
<evidence type="ECO:0000256" key="2">
    <source>
        <dbReference type="ARBA" id="ARBA00010794"/>
    </source>
</evidence>
<feature type="transmembrane region" description="Helical" evidence="10">
    <location>
        <begin position="379"/>
        <end position="398"/>
    </location>
</feature>
<dbReference type="GO" id="GO:0004168">
    <property type="term" value="F:dolichol kinase activity"/>
    <property type="evidence" value="ECO:0007669"/>
    <property type="project" value="UniProtKB-EC"/>
</dbReference>
<dbReference type="Proteomes" id="UP000191144">
    <property type="component" value="Chromosome G"/>
</dbReference>
<dbReference type="AlphaFoldDB" id="A0A1G4KAF8"/>
<dbReference type="InterPro" id="IPR032974">
    <property type="entry name" value="Polypren_kinase"/>
</dbReference>
<dbReference type="EMBL" id="LT598484">
    <property type="protein sequence ID" value="SCV01189.1"/>
    <property type="molecule type" value="Genomic_DNA"/>
</dbReference>
<keyword evidence="9 10" id="KW-0472">Membrane</keyword>
<comment type="similarity">
    <text evidence="2">Belongs to the polyprenol kinase family.</text>
</comment>
<keyword evidence="8 10" id="KW-1133">Transmembrane helix</keyword>
<evidence type="ECO:0000313" key="11">
    <source>
        <dbReference type="EMBL" id="SCV01189.1"/>
    </source>
</evidence>
<gene>
    <name evidence="11" type="ORF">LAME_0G14642G</name>
</gene>
<dbReference type="EC" id="2.7.1.108" evidence="3"/>